<keyword evidence="6 7" id="KW-0131">Cell cycle</keyword>
<evidence type="ECO:0000256" key="7">
    <source>
        <dbReference type="RuleBase" id="RU366049"/>
    </source>
</evidence>
<comment type="caution">
    <text evidence="10">The sequence shown here is derived from an EMBL/GenBank/DDBJ whole genome shotgun (WGS) entry which is preliminary data.</text>
</comment>
<gene>
    <name evidence="10" type="primary">CSM3</name>
    <name evidence="10" type="ORF">LSUE1_G007139</name>
</gene>
<feature type="region of interest" description="Disordered" evidence="8">
    <location>
        <begin position="1"/>
        <end position="66"/>
    </location>
</feature>
<dbReference type="GO" id="GO:0031298">
    <property type="term" value="C:replication fork protection complex"/>
    <property type="evidence" value="ECO:0007669"/>
    <property type="project" value="TreeGrafter"/>
</dbReference>
<feature type="compositionally biased region" description="Basic and acidic residues" evidence="8">
    <location>
        <begin position="184"/>
        <end position="193"/>
    </location>
</feature>
<evidence type="ECO:0000259" key="9">
    <source>
        <dbReference type="Pfam" id="PF07962"/>
    </source>
</evidence>
<evidence type="ECO:0000256" key="2">
    <source>
        <dbReference type="ARBA" id="ARBA00006075"/>
    </source>
</evidence>
<keyword evidence="5 7" id="KW-0539">Nucleus</keyword>
<evidence type="ECO:0000313" key="10">
    <source>
        <dbReference type="EMBL" id="TVY58204.1"/>
    </source>
</evidence>
<feature type="compositionally biased region" description="Acidic residues" evidence="8">
    <location>
        <begin position="21"/>
        <end position="37"/>
    </location>
</feature>
<comment type="similarity">
    <text evidence="2 7">Belongs to the CSM3 family.</text>
</comment>
<keyword evidence="3 7" id="KW-0227">DNA damage</keyword>
<name>A0A8T9BUS5_9HELO</name>
<dbReference type="PANTHER" id="PTHR13220">
    <property type="entry name" value="TIMELESS INTERACTING-RELATED"/>
    <property type="match status" value="1"/>
</dbReference>
<feature type="domain" description="Chromosome segregation in meiosis protein 3" evidence="9">
    <location>
        <begin position="81"/>
        <end position="163"/>
    </location>
</feature>
<evidence type="ECO:0000256" key="8">
    <source>
        <dbReference type="SAM" id="MobiDB-lite"/>
    </source>
</evidence>
<sequence length="325" mass="35405">MSSPTGVTSRYPPDGPSAGGDELDDLFDYDGGIDDPFSDNYVVPSKPNATNASAETGGKSAGLGIDEEVEVTRKPRAPRVKLDEHRLLSAAGIPKLRKKARDHLKFKGKGHEYADASRLLAFYQLWLDDLFPKARFLDALAMVEKMGHKKMMQSARMAWIDEGKPHSSSGVHEDSLFDEPSLPVREKTSERAPSKVAPVFEQARQKEKTPENRDVPEDEDLYDATPRPKAAGASIFGPAKGTSGGDNDMMEDDLDALLAQEDSMVPAAITSKPAAGQQDDFDDDLDALMAEEEGMLAEKPKAAVSKAADFDDEMEAMAEMDGLWE</sequence>
<proteinExistence type="inferred from homology"/>
<protein>
    <recommendedName>
        <fullName evidence="7">Chromosome segregation in meiosis protein</fullName>
    </recommendedName>
</protein>
<keyword evidence="11" id="KW-1185">Reference proteome</keyword>
<dbReference type="Proteomes" id="UP000469558">
    <property type="component" value="Unassembled WGS sequence"/>
</dbReference>
<evidence type="ECO:0000256" key="6">
    <source>
        <dbReference type="ARBA" id="ARBA00023306"/>
    </source>
</evidence>
<dbReference type="GO" id="GO:0043111">
    <property type="term" value="P:replication fork arrest"/>
    <property type="evidence" value="ECO:0007669"/>
    <property type="project" value="TreeGrafter"/>
</dbReference>
<dbReference type="GO" id="GO:0031297">
    <property type="term" value="P:replication fork processing"/>
    <property type="evidence" value="ECO:0007669"/>
    <property type="project" value="UniProtKB-UniRule"/>
</dbReference>
<evidence type="ECO:0000256" key="4">
    <source>
        <dbReference type="ARBA" id="ARBA00022880"/>
    </source>
</evidence>
<accession>A0A8T9BUS5</accession>
<dbReference type="EMBL" id="QGMK01002487">
    <property type="protein sequence ID" value="TVY58204.1"/>
    <property type="molecule type" value="Genomic_DNA"/>
</dbReference>
<evidence type="ECO:0000313" key="11">
    <source>
        <dbReference type="Proteomes" id="UP000469558"/>
    </source>
</evidence>
<dbReference type="InterPro" id="IPR012923">
    <property type="entry name" value="Csm3"/>
</dbReference>
<evidence type="ECO:0000256" key="5">
    <source>
        <dbReference type="ARBA" id="ARBA00023242"/>
    </source>
</evidence>
<organism evidence="10 11">
    <name type="scientific">Lachnellula suecica</name>
    <dbReference type="NCBI Taxonomy" id="602035"/>
    <lineage>
        <taxon>Eukaryota</taxon>
        <taxon>Fungi</taxon>
        <taxon>Dikarya</taxon>
        <taxon>Ascomycota</taxon>
        <taxon>Pezizomycotina</taxon>
        <taxon>Leotiomycetes</taxon>
        <taxon>Helotiales</taxon>
        <taxon>Lachnaceae</taxon>
        <taxon>Lachnellula</taxon>
    </lineage>
</organism>
<dbReference type="GO" id="GO:0006974">
    <property type="term" value="P:DNA damage response"/>
    <property type="evidence" value="ECO:0007669"/>
    <property type="project" value="UniProtKB-KW"/>
</dbReference>
<comment type="subcellular location">
    <subcellularLocation>
        <location evidence="1 7">Nucleus</location>
    </subcellularLocation>
</comment>
<feature type="compositionally biased region" description="Basic and acidic residues" evidence="8">
    <location>
        <begin position="203"/>
        <end position="215"/>
    </location>
</feature>
<dbReference type="Pfam" id="PF07962">
    <property type="entry name" value="Swi3"/>
    <property type="match status" value="1"/>
</dbReference>
<dbReference type="AlphaFoldDB" id="A0A8T9BUS5"/>
<reference evidence="10 11" key="1">
    <citation type="submission" date="2018-05" db="EMBL/GenBank/DDBJ databases">
        <title>Genome sequencing and assembly of the regulated plant pathogen Lachnellula willkommii and related sister species for the development of diagnostic species identification markers.</title>
        <authorList>
            <person name="Giroux E."/>
            <person name="Bilodeau G."/>
        </authorList>
    </citation>
    <scope>NUCLEOTIDE SEQUENCE [LARGE SCALE GENOMIC DNA]</scope>
    <source>
        <strain evidence="10 11">CBS 268.59</strain>
    </source>
</reference>
<dbReference type="InterPro" id="IPR040038">
    <property type="entry name" value="TIPIN/Csm3/Swi3"/>
</dbReference>
<evidence type="ECO:0000256" key="3">
    <source>
        <dbReference type="ARBA" id="ARBA00022763"/>
    </source>
</evidence>
<feature type="region of interest" description="Disordered" evidence="8">
    <location>
        <begin position="184"/>
        <end position="245"/>
    </location>
</feature>
<comment type="function">
    <text evidence="7">Plays an important role in the control of DNA replication and the maintenance of replication fork stability.</text>
</comment>
<evidence type="ECO:0000256" key="1">
    <source>
        <dbReference type="ARBA" id="ARBA00004123"/>
    </source>
</evidence>
<dbReference type="OrthoDB" id="437078at2759"/>
<keyword evidence="4" id="KW-0236">DNA replication inhibitor</keyword>
<dbReference type="PANTHER" id="PTHR13220:SF11">
    <property type="entry name" value="TIMELESS-INTERACTING PROTEIN"/>
    <property type="match status" value="1"/>
</dbReference>
<dbReference type="GO" id="GO:0000076">
    <property type="term" value="P:DNA replication checkpoint signaling"/>
    <property type="evidence" value="ECO:0007669"/>
    <property type="project" value="UniProtKB-UniRule"/>
</dbReference>
<dbReference type="GO" id="GO:0003677">
    <property type="term" value="F:DNA binding"/>
    <property type="evidence" value="ECO:0007669"/>
    <property type="project" value="TreeGrafter"/>
</dbReference>